<evidence type="ECO:0000256" key="3">
    <source>
        <dbReference type="ARBA" id="ARBA00022692"/>
    </source>
</evidence>
<feature type="domain" description="DUF4131" evidence="8">
    <location>
        <begin position="32"/>
        <end position="189"/>
    </location>
</feature>
<feature type="transmembrane region" description="Helical" evidence="6">
    <location>
        <begin position="254"/>
        <end position="276"/>
    </location>
</feature>
<dbReference type="STRING" id="1300341.I595_1082"/>
<dbReference type="Proteomes" id="UP000050280">
    <property type="component" value="Unassembled WGS sequence"/>
</dbReference>
<gene>
    <name evidence="9" type="ORF">I595_1082</name>
</gene>
<evidence type="ECO:0000259" key="8">
    <source>
        <dbReference type="Pfam" id="PF13567"/>
    </source>
</evidence>
<dbReference type="Pfam" id="PF03772">
    <property type="entry name" value="Competence"/>
    <property type="match status" value="1"/>
</dbReference>
<comment type="caution">
    <text evidence="9">The sequence shown here is derived from an EMBL/GenBank/DDBJ whole genome shotgun (WGS) entry which is preliminary data.</text>
</comment>
<dbReference type="InterPro" id="IPR025405">
    <property type="entry name" value="DUF4131"/>
</dbReference>
<sequence>MRLFRLASVKLSLCLMFGILLGQLTQPNIKTVWIGFTLIFVLLGALLQKQTRKGVPWFTLCSFLTTILLGVLVYTMAQPINYPTHFSMRASTERTVYHLKIRDILKPNAYTLRYIAKVHKVDSSPTTGELLFSMPRDSAPTRFKVDDELLSFGTVAPIPQPKNPHQFDYSRHMATQGIYHQLRVNSGDVVPLQQRDRTIKGYAADLRNHVITKLREHAFGQKELGVIQALLLGQRDNIDEGTYNDYKNAGAVHILAVSGLHIGIFLLLLQFLLAPLNHITHGKTLKTVLIITILWAFACIAGLSPSVVRAVTMFSFVAYAMQLNRPTSTFNSIALSLFFILLVSPMFLFQVGFQMSYAAVFAIVWLYPKLQRWYRPKNSILRKGWQLLSVSCAAQLGVLPISLFYFHQFPSLFFVSNLVIVPFLGLVLGFGAFVIFLTAIGQLPAILVTVYNTMIGWMNAVVHVVASQEDFLFQKISFDGFQLVLAYVGIIALVSLLQKFRFKPLALILGSIILFLGHALYTRHQQQQTHQLIIAHQVKGSILMHHGQNWLTVFHGSNARLDYLLENYAIKARIDSIVTDSLHNAYRIGHQKLYLMDSLGVYPRPKSADYLVLTNSPKINFERLLDSIQPKQIIADGSNYNNVVEQWKMTSTKKNIPFHYTGEKGAFVIDIID</sequence>
<evidence type="ECO:0000256" key="1">
    <source>
        <dbReference type="ARBA" id="ARBA00004651"/>
    </source>
</evidence>
<keyword evidence="10" id="KW-1185">Reference proteome</keyword>
<dbReference type="PANTHER" id="PTHR30619">
    <property type="entry name" value="DNA INTERNALIZATION/COMPETENCE PROTEIN COMEC/REC2"/>
    <property type="match status" value="1"/>
</dbReference>
<evidence type="ECO:0000256" key="4">
    <source>
        <dbReference type="ARBA" id="ARBA00022989"/>
    </source>
</evidence>
<dbReference type="InterPro" id="IPR004477">
    <property type="entry name" value="ComEC_N"/>
</dbReference>
<organism evidence="9 10">
    <name type="scientific">Croceitalea dokdonensis DOKDO 023</name>
    <dbReference type="NCBI Taxonomy" id="1300341"/>
    <lineage>
        <taxon>Bacteria</taxon>
        <taxon>Pseudomonadati</taxon>
        <taxon>Bacteroidota</taxon>
        <taxon>Flavobacteriia</taxon>
        <taxon>Flavobacteriales</taxon>
        <taxon>Flavobacteriaceae</taxon>
        <taxon>Croceitalea</taxon>
    </lineage>
</organism>
<dbReference type="OrthoDB" id="9761531at2"/>
<name>A0A0P7AX85_9FLAO</name>
<reference evidence="9 10" key="1">
    <citation type="submission" date="2015-09" db="EMBL/GenBank/DDBJ databases">
        <title>Genome sequence of the marine flavobacterium Croceitalea dokdonensis DOKDO 023 that contains proton- and sodium-pumping rhodopsins.</title>
        <authorList>
            <person name="Kwon S.-K."/>
            <person name="Lee H.K."/>
            <person name="Kwak M.-J."/>
            <person name="Kim J.F."/>
        </authorList>
    </citation>
    <scope>NUCLEOTIDE SEQUENCE [LARGE SCALE GENOMIC DNA]</scope>
    <source>
        <strain evidence="9 10">DOKDO 023</strain>
    </source>
</reference>
<dbReference type="RefSeq" id="WP_054558280.1">
    <property type="nucleotide sequence ID" value="NZ_LDJX01000002.1"/>
</dbReference>
<keyword evidence="2" id="KW-1003">Cell membrane</keyword>
<dbReference type="EMBL" id="LDJX01000002">
    <property type="protein sequence ID" value="KPM32656.1"/>
    <property type="molecule type" value="Genomic_DNA"/>
</dbReference>
<feature type="transmembrane region" description="Helical" evidence="6">
    <location>
        <begin position="504"/>
        <end position="521"/>
    </location>
</feature>
<evidence type="ECO:0000259" key="7">
    <source>
        <dbReference type="Pfam" id="PF03772"/>
    </source>
</evidence>
<evidence type="ECO:0000256" key="5">
    <source>
        <dbReference type="ARBA" id="ARBA00023136"/>
    </source>
</evidence>
<keyword evidence="3 6" id="KW-0812">Transmembrane</keyword>
<feature type="transmembrane region" description="Helical" evidence="6">
    <location>
        <begin position="445"/>
        <end position="466"/>
    </location>
</feature>
<feature type="transmembrane region" description="Helical" evidence="6">
    <location>
        <begin position="333"/>
        <end position="366"/>
    </location>
</feature>
<feature type="transmembrane region" description="Helical" evidence="6">
    <location>
        <begin position="288"/>
        <end position="321"/>
    </location>
</feature>
<evidence type="ECO:0000256" key="6">
    <source>
        <dbReference type="SAM" id="Phobius"/>
    </source>
</evidence>
<dbReference type="AlphaFoldDB" id="A0A0P7AX85"/>
<accession>A0A0P7AX85</accession>
<feature type="domain" description="ComEC/Rec2-related protein" evidence="7">
    <location>
        <begin position="230"/>
        <end position="499"/>
    </location>
</feature>
<feature type="transmembrane region" description="Helical" evidence="6">
    <location>
        <begin position="387"/>
        <end position="406"/>
    </location>
</feature>
<dbReference type="InterPro" id="IPR052159">
    <property type="entry name" value="Competence_DNA_uptake"/>
</dbReference>
<keyword evidence="4 6" id="KW-1133">Transmembrane helix</keyword>
<feature type="transmembrane region" description="Helical" evidence="6">
    <location>
        <begin position="55"/>
        <end position="77"/>
    </location>
</feature>
<protein>
    <submittedName>
        <fullName evidence="9">Competence protein</fullName>
    </submittedName>
</protein>
<dbReference type="PATRIC" id="fig|1300341.3.peg.1287"/>
<dbReference type="Pfam" id="PF13567">
    <property type="entry name" value="DUF4131"/>
    <property type="match status" value="1"/>
</dbReference>
<feature type="transmembrane region" description="Helical" evidence="6">
    <location>
        <begin position="478"/>
        <end position="497"/>
    </location>
</feature>
<comment type="subcellular location">
    <subcellularLocation>
        <location evidence="1">Cell membrane</location>
        <topology evidence="1">Multi-pass membrane protein</topology>
    </subcellularLocation>
</comment>
<keyword evidence="5 6" id="KW-0472">Membrane</keyword>
<dbReference type="NCBIfam" id="TIGR00360">
    <property type="entry name" value="ComEC_N-term"/>
    <property type="match status" value="1"/>
</dbReference>
<evidence type="ECO:0000313" key="9">
    <source>
        <dbReference type="EMBL" id="KPM32656.1"/>
    </source>
</evidence>
<feature type="transmembrane region" description="Helical" evidence="6">
    <location>
        <begin position="412"/>
        <end position="438"/>
    </location>
</feature>
<dbReference type="GO" id="GO:0005886">
    <property type="term" value="C:plasma membrane"/>
    <property type="evidence" value="ECO:0007669"/>
    <property type="project" value="UniProtKB-SubCell"/>
</dbReference>
<feature type="transmembrane region" description="Helical" evidence="6">
    <location>
        <begin position="32"/>
        <end position="48"/>
    </location>
</feature>
<dbReference type="PANTHER" id="PTHR30619:SF1">
    <property type="entry name" value="RECOMBINATION PROTEIN 2"/>
    <property type="match status" value="1"/>
</dbReference>
<evidence type="ECO:0000313" key="10">
    <source>
        <dbReference type="Proteomes" id="UP000050280"/>
    </source>
</evidence>
<proteinExistence type="predicted"/>
<evidence type="ECO:0000256" key="2">
    <source>
        <dbReference type="ARBA" id="ARBA00022475"/>
    </source>
</evidence>